<dbReference type="Proteomes" id="UP001181533">
    <property type="component" value="Unassembled WGS sequence"/>
</dbReference>
<proteinExistence type="predicted"/>
<dbReference type="EMBL" id="VKQN01000014">
    <property type="protein sequence ID" value="MDR4177201.1"/>
    <property type="molecule type" value="Genomic_DNA"/>
</dbReference>
<protein>
    <submittedName>
        <fullName evidence="1">Uncharacterized protein</fullName>
    </submittedName>
</protein>
<dbReference type="AlphaFoldDB" id="A0AB35PBS3"/>
<accession>A0AB35PBS3</accession>
<reference evidence="1" key="1">
    <citation type="submission" date="2019-07" db="EMBL/GenBank/DDBJ databases">
        <title>Phylogenomic Reclassification of ATCC Bacillus Strains and Various Taxa within the Genus Bacillus.</title>
        <authorList>
            <person name="Riojas M.A."/>
            <person name="Frank A.M."/>
            <person name="Fenn S.L."/>
            <person name="King S.P."/>
            <person name="Brower S.M."/>
            <person name="Hazbon M.H."/>
        </authorList>
    </citation>
    <scope>NUCLEOTIDE SEQUENCE</scope>
    <source>
        <strain evidence="1">ATCC 35646</strain>
    </source>
</reference>
<sequence>MKHFSTRISIIKVDDSSYYIGLQFYHSDTWMTFKHISHRYSSHEEAAASYDKLERLGYMDPALYSHELYK</sequence>
<organism evidence="1 2">
    <name type="scientific">Bacillus thuringiensis</name>
    <dbReference type="NCBI Taxonomy" id="1428"/>
    <lineage>
        <taxon>Bacteria</taxon>
        <taxon>Bacillati</taxon>
        <taxon>Bacillota</taxon>
        <taxon>Bacilli</taxon>
        <taxon>Bacillales</taxon>
        <taxon>Bacillaceae</taxon>
        <taxon>Bacillus</taxon>
        <taxon>Bacillus cereus group</taxon>
    </lineage>
</organism>
<evidence type="ECO:0000313" key="2">
    <source>
        <dbReference type="Proteomes" id="UP001181533"/>
    </source>
</evidence>
<gene>
    <name evidence="1" type="ORF">FO599_13985</name>
</gene>
<dbReference type="RefSeq" id="WP_131202514.1">
    <property type="nucleotide sequence ID" value="NZ_CM014766.1"/>
</dbReference>
<name>A0AB35PBS3_BACTU</name>
<evidence type="ECO:0000313" key="1">
    <source>
        <dbReference type="EMBL" id="MDR4177201.1"/>
    </source>
</evidence>
<comment type="caution">
    <text evidence="1">The sequence shown here is derived from an EMBL/GenBank/DDBJ whole genome shotgun (WGS) entry which is preliminary data.</text>
</comment>